<proteinExistence type="predicted"/>
<dbReference type="AlphaFoldDB" id="A0A4R1EZC7"/>
<name>A0A4R1EZC7_9GAMM</name>
<protein>
    <submittedName>
        <fullName evidence="1">Uncharacterized protein</fullName>
    </submittedName>
</protein>
<keyword evidence="2" id="KW-1185">Reference proteome</keyword>
<dbReference type="EMBL" id="SMFQ01000003">
    <property type="protein sequence ID" value="TCJ87266.1"/>
    <property type="molecule type" value="Genomic_DNA"/>
</dbReference>
<dbReference type="OrthoDB" id="7055803at2"/>
<reference evidence="1 2" key="1">
    <citation type="submission" date="2019-03" db="EMBL/GenBank/DDBJ databases">
        <title>Genomic Encyclopedia of Type Strains, Phase IV (KMG-IV): sequencing the most valuable type-strain genomes for metagenomic binning, comparative biology and taxonomic classification.</title>
        <authorList>
            <person name="Goeker M."/>
        </authorList>
    </citation>
    <scope>NUCLEOTIDE SEQUENCE [LARGE SCALE GENOMIC DNA]</scope>
    <source>
        <strain evidence="1 2">DSM 24830</strain>
    </source>
</reference>
<sequence>MKKKCMVYKYSDENIGLIDYRMLPPKIVSPHDEPSMELIQRDVDEIKVSKNEELSFFTPSIVSIQLNVAKPALLRCGVLSKELKALAEKQKKSLETKEHEQLIKDSLVLYEYLECAQTAIMFSFTAIETFFNLSIPEDYEYKRTSKLKTEIFNKSQIERSISWKEKLTKIIPEIYNISDFSLEPFWGHLHQLIQIRNDIVHQKSSEDTEIVQKLIKLKVPIVCFSAIELIEHIYIKASENESIPECCERFPIVSADNIWLIKKTSYLKPVNDDLT</sequence>
<dbReference type="Proteomes" id="UP000294887">
    <property type="component" value="Unassembled WGS sequence"/>
</dbReference>
<accession>A0A4R1EZC7</accession>
<dbReference type="RefSeq" id="WP_131905560.1">
    <property type="nucleotide sequence ID" value="NZ_BAAAFU010000004.1"/>
</dbReference>
<comment type="caution">
    <text evidence="1">The sequence shown here is derived from an EMBL/GenBank/DDBJ whole genome shotgun (WGS) entry which is preliminary data.</text>
</comment>
<evidence type="ECO:0000313" key="2">
    <source>
        <dbReference type="Proteomes" id="UP000294887"/>
    </source>
</evidence>
<gene>
    <name evidence="1" type="ORF">EV695_1774</name>
</gene>
<evidence type="ECO:0000313" key="1">
    <source>
        <dbReference type="EMBL" id="TCJ87266.1"/>
    </source>
</evidence>
<organism evidence="1 2">
    <name type="scientific">Cocleimonas flava</name>
    <dbReference type="NCBI Taxonomy" id="634765"/>
    <lineage>
        <taxon>Bacteria</taxon>
        <taxon>Pseudomonadati</taxon>
        <taxon>Pseudomonadota</taxon>
        <taxon>Gammaproteobacteria</taxon>
        <taxon>Thiotrichales</taxon>
        <taxon>Thiotrichaceae</taxon>
        <taxon>Cocleimonas</taxon>
    </lineage>
</organism>